<keyword evidence="2" id="KW-1185">Reference proteome</keyword>
<dbReference type="Proteomes" id="UP001562178">
    <property type="component" value="Unassembled WGS sequence"/>
</dbReference>
<evidence type="ECO:0008006" key="3">
    <source>
        <dbReference type="Google" id="ProtNLM"/>
    </source>
</evidence>
<evidence type="ECO:0000313" key="1">
    <source>
        <dbReference type="EMBL" id="MEY2253417.1"/>
    </source>
</evidence>
<evidence type="ECO:0000313" key="2">
    <source>
        <dbReference type="Proteomes" id="UP001562178"/>
    </source>
</evidence>
<gene>
    <name evidence="1" type="ORF">AB7A72_20535</name>
</gene>
<dbReference type="RefSeq" id="WP_369461005.1">
    <property type="nucleotide sequence ID" value="NZ_JBGBDC010000010.1"/>
</dbReference>
<name>A0ABV4B812_9BURK</name>
<sequence length="569" mass="61166">MPLLTGDIRFARSANMADVPEGGGRPSAQLLTSGRSNEIFPDITEETRTVGRVEIYRIYGVLRNADRTMLGGANVIIAEPPADPNVSITMLSLKNSFATRADIAKRIESGMATGSEWSGYLLEDHFTTMRSIQLLQRVGMAPPVLGKTYVLVYNEGLAGERRQRIRIKNTSVIVRTFTQIINNQAVDFDAQVATCELFDALSYDFPGSPPVRTYARDTSKTVVRETVYSDSGMFYGASRLTVATQIIDTWLQVASVYTQVVPNSKSEVASVDQQPSARRVITLAETPRKVEVGITPHTQRFKVDEVNVGLVYVFQCTPMPEPGTIFIDYWSLGQRYTIADDGQGKLEGQGGGSVSYMTGAVNLTLKAIPDIGSTICLSHGARVSYTSRSSQGAAVRAPEYAFVIETESAGDRVVPGTLVIKFTSAGVVRTVTDAAGKLAGDATGVIDYPSRSVLLRPKFMPDAGAELLIDCDTESLVTEILAPSAPDPAGFIALTLAQQPAAGTLQINWVTARQVSNTSGGQLTTTEAAKDATVTYTIRAVPEYYEPAAQATSTIPAGGAPIVWNQSAY</sequence>
<comment type="caution">
    <text evidence="1">The sequence shown here is derived from an EMBL/GenBank/DDBJ whole genome shotgun (WGS) entry which is preliminary data.</text>
</comment>
<protein>
    <recommendedName>
        <fullName evidence="3">Tip attachment protein J domain-containing protein</fullName>
    </recommendedName>
</protein>
<proteinExistence type="predicted"/>
<reference evidence="1 2" key="1">
    <citation type="journal article" date="2016" name="Int. J. Syst. Evol. Microbiol.">
        <title>Description of Comamonas sediminis sp. nov., isolated from lagoon sediments.</title>
        <authorList>
            <person name="Subhash Y."/>
            <person name="Bang J.J."/>
            <person name="You T.H."/>
            <person name="Lee S.S."/>
        </authorList>
    </citation>
    <scope>NUCLEOTIDE SEQUENCE [LARGE SCALE GENOMIC DNA]</scope>
    <source>
        <strain evidence="1 2">JCM 31169</strain>
    </source>
</reference>
<accession>A0ABV4B812</accession>
<organism evidence="1 2">
    <name type="scientific">Comamonas sediminis</name>
    <dbReference type="NCBI Taxonomy" id="1783360"/>
    <lineage>
        <taxon>Bacteria</taxon>
        <taxon>Pseudomonadati</taxon>
        <taxon>Pseudomonadota</taxon>
        <taxon>Betaproteobacteria</taxon>
        <taxon>Burkholderiales</taxon>
        <taxon>Comamonadaceae</taxon>
        <taxon>Comamonas</taxon>
    </lineage>
</organism>
<dbReference type="EMBL" id="JBGBDC010000010">
    <property type="protein sequence ID" value="MEY2253417.1"/>
    <property type="molecule type" value="Genomic_DNA"/>
</dbReference>